<evidence type="ECO:0000259" key="1">
    <source>
        <dbReference type="Pfam" id="PF16363"/>
    </source>
</evidence>
<organism evidence="2 4">
    <name type="scientific">Parerythrobacter jejuensis</name>
    <dbReference type="NCBI Taxonomy" id="795812"/>
    <lineage>
        <taxon>Bacteria</taxon>
        <taxon>Pseudomonadati</taxon>
        <taxon>Pseudomonadota</taxon>
        <taxon>Alphaproteobacteria</taxon>
        <taxon>Sphingomonadales</taxon>
        <taxon>Erythrobacteraceae</taxon>
        <taxon>Parerythrobacter</taxon>
    </lineage>
</organism>
<dbReference type="PANTHER" id="PTHR43000">
    <property type="entry name" value="DTDP-D-GLUCOSE 4,6-DEHYDRATASE-RELATED"/>
    <property type="match status" value="1"/>
</dbReference>
<dbReference type="EMBL" id="WTYE01000001">
    <property type="protein sequence ID" value="MXP30891.1"/>
    <property type="molecule type" value="Genomic_DNA"/>
</dbReference>
<evidence type="ECO:0000313" key="2">
    <source>
        <dbReference type="EMBL" id="MXP30891.1"/>
    </source>
</evidence>
<proteinExistence type="predicted"/>
<accession>A0A845APU1</accession>
<feature type="domain" description="NAD(P)-binding" evidence="1">
    <location>
        <begin position="9"/>
        <end position="307"/>
    </location>
</feature>
<dbReference type="RefSeq" id="WP_325065368.1">
    <property type="nucleotide sequence ID" value="NZ_BAAAZF010000001.1"/>
</dbReference>
<reference evidence="2 4" key="1">
    <citation type="submission" date="2019-12" db="EMBL/GenBank/DDBJ databases">
        <title>Genomic-based taxomic classification of the family Erythrobacteraceae.</title>
        <authorList>
            <person name="Xu L."/>
        </authorList>
    </citation>
    <scope>NUCLEOTIDE SEQUENCE [LARGE SCALE GENOMIC DNA]</scope>
    <source>
        <strain evidence="2 4">JCM 16677</strain>
    </source>
</reference>
<dbReference type="InterPro" id="IPR045869">
    <property type="entry name" value="Arna-like_SDR_e"/>
</dbReference>
<sequence>MELKNKRVLVTGADGFIGSHLVEYLVEQGADVRAFVYYNSFNSWGWLDQSSETVRRSIDVFAGDIRDPNGVRTAMQDCDVVMHLAALIAIPFSYHSPDSYVDTNVKGTLNIVQAARDLGVERVVHTSTSEVYGTARYVPIDEAHPLQGQSPYSASKIGADQIAQSFYLSFDTPVTTIRPFNTYGPRQSARAVIPTIITQLAAGKEEIKLGATHPTRDFNYVRDTVRGFCAVAEADSAIGEVINVGSNYEISIGDTAKLIAERMGKSIKVTSDDQRMRPEKSEVERLWASNEKARDLAGWTPDYGDHEGFGRGLDETIEWFIDASNLARYKADTYNI</sequence>
<dbReference type="Pfam" id="PF16363">
    <property type="entry name" value="GDP_Man_Dehyd"/>
    <property type="match status" value="1"/>
</dbReference>
<dbReference type="Proteomes" id="UP000446786">
    <property type="component" value="Unassembled WGS sequence"/>
</dbReference>
<comment type="caution">
    <text evidence="2">The sequence shown here is derived from an EMBL/GenBank/DDBJ whole genome shotgun (WGS) entry which is preliminary data.</text>
</comment>
<dbReference type="Gene3D" id="3.40.50.720">
    <property type="entry name" value="NAD(P)-binding Rossmann-like Domain"/>
    <property type="match status" value="1"/>
</dbReference>
<dbReference type="GO" id="GO:0016831">
    <property type="term" value="F:carboxy-lyase activity"/>
    <property type="evidence" value="ECO:0007669"/>
    <property type="project" value="InterPro"/>
</dbReference>
<dbReference type="InterPro" id="IPR016040">
    <property type="entry name" value="NAD(P)-bd_dom"/>
</dbReference>
<dbReference type="EMBL" id="WTYE01000001">
    <property type="protein sequence ID" value="MXP33651.1"/>
    <property type="molecule type" value="Genomic_DNA"/>
</dbReference>
<evidence type="ECO:0000313" key="4">
    <source>
        <dbReference type="Proteomes" id="UP000446786"/>
    </source>
</evidence>
<dbReference type="SUPFAM" id="SSF51735">
    <property type="entry name" value="NAD(P)-binding Rossmann-fold domains"/>
    <property type="match status" value="1"/>
</dbReference>
<dbReference type="InterPro" id="IPR026390">
    <property type="entry name" value="LegB-like"/>
</dbReference>
<name>A0A845APU1_9SPHN</name>
<dbReference type="CDD" id="cd05257">
    <property type="entry name" value="Arna_like_SDR_e"/>
    <property type="match status" value="1"/>
</dbReference>
<dbReference type="InterPro" id="IPR036291">
    <property type="entry name" value="NAD(P)-bd_dom_sf"/>
</dbReference>
<gene>
    <name evidence="2" type="ORF">GRI94_03530</name>
    <name evidence="3" type="ORF">GRI94_17620</name>
</gene>
<dbReference type="NCBIfam" id="TIGR04180">
    <property type="entry name" value="EDH_00030"/>
    <property type="match status" value="1"/>
</dbReference>
<keyword evidence="4" id="KW-1185">Reference proteome</keyword>
<dbReference type="AlphaFoldDB" id="A0A845APU1"/>
<evidence type="ECO:0000313" key="3">
    <source>
        <dbReference type="EMBL" id="MXP33651.1"/>
    </source>
</evidence>
<protein>
    <submittedName>
        <fullName evidence="2">SDR family NAD(P)-dependent oxidoreductase</fullName>
    </submittedName>
</protein>